<evidence type="ECO:0000313" key="3">
    <source>
        <dbReference type="Proteomes" id="UP000320948"/>
    </source>
</evidence>
<comment type="caution">
    <text evidence="2">The sequence shown here is derived from an EMBL/GenBank/DDBJ whole genome shotgun (WGS) entry which is preliminary data.</text>
</comment>
<dbReference type="SUPFAM" id="SSF88697">
    <property type="entry name" value="PUA domain-like"/>
    <property type="match status" value="1"/>
</dbReference>
<reference evidence="2 3" key="1">
    <citation type="journal article" date="2017" name="Nat. Commun.">
        <title>In situ click chemistry generation of cyclooxygenase-2 inhibitors.</title>
        <authorList>
            <person name="Bhardwaj A."/>
            <person name="Kaur J."/>
            <person name="Wuest M."/>
            <person name="Wuest F."/>
        </authorList>
    </citation>
    <scope>NUCLEOTIDE SEQUENCE [LARGE SCALE GENOMIC DNA]</scope>
    <source>
        <strain evidence="2">S2_018_000_R2_106</strain>
    </source>
</reference>
<dbReference type="CDD" id="cd21133">
    <property type="entry name" value="EVE"/>
    <property type="match status" value="1"/>
</dbReference>
<gene>
    <name evidence="2" type="ORF">DI628_08215</name>
</gene>
<dbReference type="InterPro" id="IPR015947">
    <property type="entry name" value="PUA-like_sf"/>
</dbReference>
<dbReference type="AlphaFoldDB" id="A0A6N4RC85"/>
<dbReference type="Pfam" id="PF01878">
    <property type="entry name" value="EVE"/>
    <property type="match status" value="1"/>
</dbReference>
<proteinExistence type="predicted"/>
<evidence type="ECO:0000259" key="1">
    <source>
        <dbReference type="Pfam" id="PF01878"/>
    </source>
</evidence>
<feature type="domain" description="EVE" evidence="1">
    <location>
        <begin position="2"/>
        <end position="140"/>
    </location>
</feature>
<dbReference type="PANTHER" id="PTHR14087:SF7">
    <property type="entry name" value="THYMOCYTE NUCLEAR PROTEIN 1"/>
    <property type="match status" value="1"/>
</dbReference>
<protein>
    <submittedName>
        <fullName evidence="2">EVE domain-containing protein</fullName>
    </submittedName>
</protein>
<dbReference type="Gene3D" id="3.10.590.10">
    <property type="entry name" value="ph1033 like domains"/>
    <property type="match status" value="1"/>
</dbReference>
<evidence type="ECO:0000313" key="2">
    <source>
        <dbReference type="EMBL" id="TKW60861.1"/>
    </source>
</evidence>
<dbReference type="PANTHER" id="PTHR14087">
    <property type="entry name" value="THYMOCYTE NUCLEAR PROTEIN 1"/>
    <property type="match status" value="1"/>
</dbReference>
<dbReference type="EMBL" id="VAFM01000002">
    <property type="protein sequence ID" value="TKW60861.1"/>
    <property type="molecule type" value="Genomic_DNA"/>
</dbReference>
<name>A0A6N4RC85_BLAVI</name>
<dbReference type="Proteomes" id="UP000320948">
    <property type="component" value="Unassembled WGS sequence"/>
</dbReference>
<dbReference type="InterPro" id="IPR047197">
    <property type="entry name" value="THYN1-like_EVE"/>
</dbReference>
<organism evidence="2 3">
    <name type="scientific">Blastochloris viridis</name>
    <name type="common">Rhodopseudomonas viridis</name>
    <dbReference type="NCBI Taxonomy" id="1079"/>
    <lineage>
        <taxon>Bacteria</taxon>
        <taxon>Pseudomonadati</taxon>
        <taxon>Pseudomonadota</taxon>
        <taxon>Alphaproteobacteria</taxon>
        <taxon>Hyphomicrobiales</taxon>
        <taxon>Blastochloridaceae</taxon>
        <taxon>Blastochloris</taxon>
    </lineage>
</organism>
<accession>A0A6N4RC85</accession>
<sequence length="142" mass="16039">MAYWLMKSEPFKYSWQQLVKDKTTKWDGVRNYLARNHMQAMQAGDEVLFYHSNEGLACVGIAKVVKTAEPDVTVGPDKLNKDGSNPWVVVTVAPVREFKNPVTLEAVKANPKLKDMALVTSMRLSVQPVTKAEWSEILRMAE</sequence>
<dbReference type="InterPro" id="IPR002740">
    <property type="entry name" value="EVE_domain"/>
</dbReference>
<dbReference type="InterPro" id="IPR052181">
    <property type="entry name" value="5hmC_binding"/>
</dbReference>